<comment type="caution">
    <text evidence="12">The sequence shown here is derived from an EMBL/GenBank/DDBJ whole genome shotgun (WGS) entry which is preliminary data.</text>
</comment>
<dbReference type="InterPro" id="IPR013880">
    <property type="entry name" value="Yos1"/>
</dbReference>
<keyword evidence="6" id="KW-0863">Zinc-finger</keyword>
<keyword evidence="5" id="KW-0677">Repeat</keyword>
<dbReference type="Pfam" id="PF01485">
    <property type="entry name" value="IBR"/>
    <property type="match status" value="1"/>
</dbReference>
<dbReference type="GO" id="GO:0061630">
    <property type="term" value="F:ubiquitin protein ligase activity"/>
    <property type="evidence" value="ECO:0007669"/>
    <property type="project" value="UniProtKB-EC"/>
</dbReference>
<dbReference type="Pfam" id="PF08571">
    <property type="entry name" value="Yos1"/>
    <property type="match status" value="1"/>
</dbReference>
<protein>
    <recommendedName>
        <fullName evidence="2">RBR-type E3 ubiquitin transferase</fullName>
        <ecNumber evidence="2">2.3.2.31</ecNumber>
    </recommendedName>
</protein>
<evidence type="ECO:0000256" key="9">
    <source>
        <dbReference type="SAM" id="MobiDB-lite"/>
    </source>
</evidence>
<name>A0AAJ0FP77_9PEZI</name>
<dbReference type="AlphaFoldDB" id="A0AAJ0FP77"/>
<evidence type="ECO:0000313" key="13">
    <source>
        <dbReference type="Proteomes" id="UP001244011"/>
    </source>
</evidence>
<sequence length="732" mass="81982">MEQSLTASSAGEEVDWTKYEPPEALTKVPNITSETIMAVVVASLDNIRQQIKAEEEQAARREEAAARDAEANIASKGKDKGKAGEEQAWSEIMASIPGPDPGPPPGPAGAGPSKPHGRSRLGISRILRHVVGGNKPREEKSTTSTGHNQAPPGNDMPSPTGFTKFVYKHIKPASQESVEGPVECVSCLEDIPPKDRVKTVCHYYCKECFERLLRTAIENEAQWPPKCCLNPIPFRTINKYIRGGLLGDYKKKAEEFGTPVESRIYCSQPDCGEWIRKEHINRAAKTARCRRGHSLCTICRQAAHPSNANCPQDHDQRLADRLAEEEGWRRCHKCSVLVEHREACQHMTCRCGAQFCYVCGAPWCTCSCNMEALEAHKSAARARREARTAEEDAEARELREALRLVEEFEAEQAAADEDHRRREDRAREDRRRRAAEERARTEEARRVALDRRYADLGRTLADLEDLHRASVAQAHSAESQADARRAAHARAALAAEHDAERVARRAAVAAAVADCEMEWDRYYCAGVAWELRLEKDYEAALEQFWADKLGGPELVGPAMAAYKRKNDLRMDAWKQWRDSELEKFRYAQEDELAIRMELMGDAKKRQEETLSAHEAEVNRRQVAELKWVDLVMEERSFFCCEGTISPPKRPSTIAAFPPALTKMFGGLIYVACLLVNAIAILSEDRFLARINLSPSSYDPAFGQNADASAKAKVINLIASVRTLMRTYELVLG</sequence>
<accession>A0AAJ0FP77</accession>
<evidence type="ECO:0000256" key="6">
    <source>
        <dbReference type="ARBA" id="ARBA00022771"/>
    </source>
</evidence>
<dbReference type="GeneID" id="85309109"/>
<keyword evidence="3" id="KW-0808">Transferase</keyword>
<dbReference type="PROSITE" id="PS51873">
    <property type="entry name" value="TRIAD"/>
    <property type="match status" value="1"/>
</dbReference>
<feature type="domain" description="RING-type" evidence="11">
    <location>
        <begin position="180"/>
        <end position="379"/>
    </location>
</feature>
<feature type="region of interest" description="Disordered" evidence="9">
    <location>
        <begin position="53"/>
        <end position="162"/>
    </location>
</feature>
<evidence type="ECO:0000313" key="12">
    <source>
        <dbReference type="EMBL" id="KAK1769978.1"/>
    </source>
</evidence>
<dbReference type="InterPro" id="IPR002867">
    <property type="entry name" value="IBR_dom"/>
</dbReference>
<keyword evidence="4" id="KW-0479">Metal-binding</keyword>
<dbReference type="GO" id="GO:0016567">
    <property type="term" value="P:protein ubiquitination"/>
    <property type="evidence" value="ECO:0007669"/>
    <property type="project" value="InterPro"/>
</dbReference>
<gene>
    <name evidence="12" type="ORF">QBC33DRAFT_512647</name>
</gene>
<feature type="transmembrane region" description="Helical" evidence="10">
    <location>
        <begin position="663"/>
        <end position="681"/>
    </location>
</feature>
<dbReference type="EMBL" id="MU839001">
    <property type="protein sequence ID" value="KAK1769978.1"/>
    <property type="molecule type" value="Genomic_DNA"/>
</dbReference>
<evidence type="ECO:0000256" key="5">
    <source>
        <dbReference type="ARBA" id="ARBA00022737"/>
    </source>
</evidence>
<dbReference type="EC" id="2.3.2.31" evidence="2"/>
<dbReference type="Proteomes" id="UP001244011">
    <property type="component" value="Unassembled WGS sequence"/>
</dbReference>
<evidence type="ECO:0000256" key="3">
    <source>
        <dbReference type="ARBA" id="ARBA00022679"/>
    </source>
</evidence>
<keyword evidence="7" id="KW-0833">Ubl conjugation pathway</keyword>
<feature type="compositionally biased region" description="Basic and acidic residues" evidence="9">
    <location>
        <begin position="416"/>
        <end position="440"/>
    </location>
</feature>
<organism evidence="12 13">
    <name type="scientific">Phialemonium atrogriseum</name>
    <dbReference type="NCBI Taxonomy" id="1093897"/>
    <lineage>
        <taxon>Eukaryota</taxon>
        <taxon>Fungi</taxon>
        <taxon>Dikarya</taxon>
        <taxon>Ascomycota</taxon>
        <taxon>Pezizomycotina</taxon>
        <taxon>Sordariomycetes</taxon>
        <taxon>Sordariomycetidae</taxon>
        <taxon>Cephalothecales</taxon>
        <taxon>Cephalothecaceae</taxon>
        <taxon>Phialemonium</taxon>
    </lineage>
</organism>
<feature type="compositionally biased region" description="Basic and acidic residues" evidence="9">
    <location>
        <begin position="53"/>
        <end position="85"/>
    </location>
</feature>
<evidence type="ECO:0000256" key="10">
    <source>
        <dbReference type="SAM" id="Phobius"/>
    </source>
</evidence>
<keyword evidence="10" id="KW-0812">Transmembrane</keyword>
<evidence type="ECO:0000256" key="7">
    <source>
        <dbReference type="ARBA" id="ARBA00022786"/>
    </source>
</evidence>
<keyword evidence="10" id="KW-1133">Transmembrane helix</keyword>
<dbReference type="PANTHER" id="PTHR11685">
    <property type="entry name" value="RBR FAMILY RING FINGER AND IBR DOMAIN-CONTAINING"/>
    <property type="match status" value="1"/>
</dbReference>
<dbReference type="Gene3D" id="1.20.120.1750">
    <property type="match status" value="1"/>
</dbReference>
<evidence type="ECO:0000256" key="8">
    <source>
        <dbReference type="ARBA" id="ARBA00022833"/>
    </source>
</evidence>
<evidence type="ECO:0000256" key="1">
    <source>
        <dbReference type="ARBA" id="ARBA00001798"/>
    </source>
</evidence>
<proteinExistence type="predicted"/>
<evidence type="ECO:0000259" key="11">
    <source>
        <dbReference type="PROSITE" id="PS51873"/>
    </source>
</evidence>
<feature type="compositionally biased region" description="Pro residues" evidence="9">
    <location>
        <begin position="98"/>
        <end position="107"/>
    </location>
</feature>
<keyword evidence="10" id="KW-0472">Membrane</keyword>
<keyword evidence="8" id="KW-0862">Zinc</keyword>
<feature type="region of interest" description="Disordered" evidence="9">
    <location>
        <begin position="409"/>
        <end position="440"/>
    </location>
</feature>
<comment type="catalytic activity">
    <reaction evidence="1">
        <text>[E2 ubiquitin-conjugating enzyme]-S-ubiquitinyl-L-cysteine + [acceptor protein]-L-lysine = [E2 ubiquitin-conjugating enzyme]-L-cysteine + [acceptor protein]-N(6)-ubiquitinyl-L-lysine.</text>
        <dbReference type="EC" id="2.3.2.31"/>
    </reaction>
</comment>
<feature type="region of interest" description="Disordered" evidence="9">
    <location>
        <begin position="1"/>
        <end position="29"/>
    </location>
</feature>
<dbReference type="CDD" id="cd22584">
    <property type="entry name" value="Rcat_RBR_unk"/>
    <property type="match status" value="1"/>
</dbReference>
<evidence type="ECO:0000256" key="4">
    <source>
        <dbReference type="ARBA" id="ARBA00022723"/>
    </source>
</evidence>
<dbReference type="SUPFAM" id="SSF57850">
    <property type="entry name" value="RING/U-box"/>
    <property type="match status" value="1"/>
</dbReference>
<reference evidence="12" key="1">
    <citation type="submission" date="2023-06" db="EMBL/GenBank/DDBJ databases">
        <title>Genome-scale phylogeny and comparative genomics of the fungal order Sordariales.</title>
        <authorList>
            <consortium name="Lawrence Berkeley National Laboratory"/>
            <person name="Hensen N."/>
            <person name="Bonometti L."/>
            <person name="Westerberg I."/>
            <person name="Brannstrom I.O."/>
            <person name="Guillou S."/>
            <person name="Cros-Aarteil S."/>
            <person name="Calhoun S."/>
            <person name="Haridas S."/>
            <person name="Kuo A."/>
            <person name="Mondo S."/>
            <person name="Pangilinan J."/>
            <person name="Riley R."/>
            <person name="Labutti K."/>
            <person name="Andreopoulos B."/>
            <person name="Lipzen A."/>
            <person name="Chen C."/>
            <person name="Yanf M."/>
            <person name="Daum C."/>
            <person name="Ng V."/>
            <person name="Clum A."/>
            <person name="Steindorff A."/>
            <person name="Ohm R."/>
            <person name="Martin F."/>
            <person name="Silar P."/>
            <person name="Natvig D."/>
            <person name="Lalanne C."/>
            <person name="Gautier V."/>
            <person name="Ament-Velasquez S.L."/>
            <person name="Kruys A."/>
            <person name="Hutchinson M.I."/>
            <person name="Powell A.J."/>
            <person name="Barry K."/>
            <person name="Miller A.N."/>
            <person name="Grigoriev I.V."/>
            <person name="Debuchy R."/>
            <person name="Gladieux P."/>
            <person name="Thoren M.H."/>
            <person name="Johannesson H."/>
        </authorList>
    </citation>
    <scope>NUCLEOTIDE SEQUENCE</scope>
    <source>
        <strain evidence="12">8032-3</strain>
    </source>
</reference>
<dbReference type="CDD" id="cd20335">
    <property type="entry name" value="BRcat_RBR"/>
    <property type="match status" value="1"/>
</dbReference>
<dbReference type="InterPro" id="IPR044066">
    <property type="entry name" value="TRIAD_supradom"/>
</dbReference>
<keyword evidence="13" id="KW-1185">Reference proteome</keyword>
<dbReference type="GO" id="GO:0008270">
    <property type="term" value="F:zinc ion binding"/>
    <property type="evidence" value="ECO:0007669"/>
    <property type="project" value="UniProtKB-KW"/>
</dbReference>
<evidence type="ECO:0000256" key="2">
    <source>
        <dbReference type="ARBA" id="ARBA00012251"/>
    </source>
</evidence>
<dbReference type="RefSeq" id="XP_060286191.1">
    <property type="nucleotide sequence ID" value="XM_060425922.1"/>
</dbReference>
<dbReference type="InterPro" id="IPR031127">
    <property type="entry name" value="E3_UB_ligase_RBR"/>
</dbReference>